<name>A0ABX1X114_9BACT</name>
<accession>A0ABX1X114</accession>
<comment type="caution">
    <text evidence="1">The sequence shown here is derived from an EMBL/GenBank/DDBJ whole genome shotgun (WGS) entry which is preliminary data.</text>
</comment>
<dbReference type="Proteomes" id="UP000732105">
    <property type="component" value="Unassembled WGS sequence"/>
</dbReference>
<sequence length="182" mass="21791">MKGRIISAGFIPDRAHFDKQQLKLTNIKVDDSFHWNQLSKKQSQKEIEIKSLLYAMRRKSDKLYNKHLRLISPVLNRHTKFWKLLTESEQNAKAFSGWLEHMRTFYDLIISDPKYKEALNEYSIDLSEFHKGLIMLQGIQQTHRKLQKCICEKRLMLKRINKVPIDFDSVNSYYANRNHYVF</sequence>
<proteinExistence type="predicted"/>
<dbReference type="EMBL" id="RZNH01000052">
    <property type="protein sequence ID" value="NOU62099.1"/>
    <property type="molecule type" value="Genomic_DNA"/>
</dbReference>
<keyword evidence="2" id="KW-1185">Reference proteome</keyword>
<evidence type="ECO:0000313" key="1">
    <source>
        <dbReference type="EMBL" id="NOU62099.1"/>
    </source>
</evidence>
<reference evidence="1 2" key="1">
    <citation type="submission" date="2018-12" db="EMBL/GenBank/DDBJ databases">
        <title>Marinifilum JC070 sp. nov., a marine bacterium isolated from Yongle Blue Hole in the South China Sea.</title>
        <authorList>
            <person name="Fu T."/>
        </authorList>
    </citation>
    <scope>NUCLEOTIDE SEQUENCE [LARGE SCALE GENOMIC DNA]</scope>
    <source>
        <strain evidence="1 2">JC070</strain>
    </source>
</reference>
<gene>
    <name evidence="1" type="ORF">ELS83_20055</name>
</gene>
<evidence type="ECO:0008006" key="3">
    <source>
        <dbReference type="Google" id="ProtNLM"/>
    </source>
</evidence>
<evidence type="ECO:0000313" key="2">
    <source>
        <dbReference type="Proteomes" id="UP000732105"/>
    </source>
</evidence>
<organism evidence="1 2">
    <name type="scientific">Marinifilum caeruleilacunae</name>
    <dbReference type="NCBI Taxonomy" id="2499076"/>
    <lineage>
        <taxon>Bacteria</taxon>
        <taxon>Pseudomonadati</taxon>
        <taxon>Bacteroidota</taxon>
        <taxon>Bacteroidia</taxon>
        <taxon>Marinilabiliales</taxon>
        <taxon>Marinifilaceae</taxon>
    </lineage>
</organism>
<dbReference type="RefSeq" id="WP_171597360.1">
    <property type="nucleotide sequence ID" value="NZ_RZNH01000052.1"/>
</dbReference>
<protein>
    <recommendedName>
        <fullName evidence="3">CHAD domain-containing protein</fullName>
    </recommendedName>
</protein>